<gene>
    <name evidence="2" type="ORF">LWI29_012518</name>
</gene>
<evidence type="ECO:0000313" key="3">
    <source>
        <dbReference type="Proteomes" id="UP001168877"/>
    </source>
</evidence>
<keyword evidence="3" id="KW-1185">Reference proteome</keyword>
<accession>A0AA39TE20</accession>
<comment type="caution">
    <text evidence="2">The sequence shown here is derived from an EMBL/GenBank/DDBJ whole genome shotgun (WGS) entry which is preliminary data.</text>
</comment>
<dbReference type="Proteomes" id="UP001168877">
    <property type="component" value="Unassembled WGS sequence"/>
</dbReference>
<evidence type="ECO:0000256" key="1">
    <source>
        <dbReference type="SAM" id="Coils"/>
    </source>
</evidence>
<name>A0AA39TE20_ACESA</name>
<feature type="coiled-coil region" evidence="1">
    <location>
        <begin position="162"/>
        <end position="189"/>
    </location>
</feature>
<reference evidence="2" key="1">
    <citation type="journal article" date="2022" name="Plant J.">
        <title>Strategies of tolerance reflected in two North American maple genomes.</title>
        <authorList>
            <person name="McEvoy S.L."/>
            <person name="Sezen U.U."/>
            <person name="Trouern-Trend A."/>
            <person name="McMahon S.M."/>
            <person name="Schaberg P.G."/>
            <person name="Yang J."/>
            <person name="Wegrzyn J.L."/>
            <person name="Swenson N.G."/>
        </authorList>
    </citation>
    <scope>NUCLEOTIDE SEQUENCE</scope>
    <source>
        <strain evidence="2">NS2018</strain>
    </source>
</reference>
<protein>
    <submittedName>
        <fullName evidence="2">Uncharacterized protein</fullName>
    </submittedName>
</protein>
<organism evidence="2 3">
    <name type="scientific">Acer saccharum</name>
    <name type="common">Sugar maple</name>
    <dbReference type="NCBI Taxonomy" id="4024"/>
    <lineage>
        <taxon>Eukaryota</taxon>
        <taxon>Viridiplantae</taxon>
        <taxon>Streptophyta</taxon>
        <taxon>Embryophyta</taxon>
        <taxon>Tracheophyta</taxon>
        <taxon>Spermatophyta</taxon>
        <taxon>Magnoliopsida</taxon>
        <taxon>eudicotyledons</taxon>
        <taxon>Gunneridae</taxon>
        <taxon>Pentapetalae</taxon>
        <taxon>rosids</taxon>
        <taxon>malvids</taxon>
        <taxon>Sapindales</taxon>
        <taxon>Sapindaceae</taxon>
        <taxon>Hippocastanoideae</taxon>
        <taxon>Acereae</taxon>
        <taxon>Acer</taxon>
    </lineage>
</organism>
<reference evidence="2" key="2">
    <citation type="submission" date="2023-06" db="EMBL/GenBank/DDBJ databases">
        <authorList>
            <person name="Swenson N.G."/>
            <person name="Wegrzyn J.L."/>
            <person name="Mcevoy S.L."/>
        </authorList>
    </citation>
    <scope>NUCLEOTIDE SEQUENCE</scope>
    <source>
        <strain evidence="2">NS2018</strain>
        <tissue evidence="2">Leaf</tissue>
    </source>
</reference>
<evidence type="ECO:0000313" key="2">
    <source>
        <dbReference type="EMBL" id="KAK0604145.1"/>
    </source>
</evidence>
<keyword evidence="1" id="KW-0175">Coiled coil</keyword>
<proteinExistence type="predicted"/>
<dbReference type="AlphaFoldDB" id="A0AA39TE20"/>
<dbReference type="EMBL" id="JAUESC010000002">
    <property type="protein sequence ID" value="KAK0604145.1"/>
    <property type="molecule type" value="Genomic_DNA"/>
</dbReference>
<sequence>MFDTKATLGNLDGPSVYMDASQPSRAHVLHKRNEGDVGLDRKAKSIQGLDDVTRTQMILTIDPNERSWKVLLQKESLRKSSSWNHITFVQSGNPYPQLEDLTKKEVKNLSRKVSSLTFSNAKIKKDLMEERSVEFGAKEAMKGTIEMHAGLEKENARLRAFLESSEKKLAQSDELLVDALERLNKATDEAVIETRGKIMQEYLLGQTNTWEAQKDIDVWE</sequence>